<feature type="transmembrane region" description="Helical" evidence="1">
    <location>
        <begin position="57"/>
        <end position="78"/>
    </location>
</feature>
<organism evidence="2">
    <name type="scientific">Thermocrispum agreste</name>
    <dbReference type="NCBI Taxonomy" id="37925"/>
    <lineage>
        <taxon>Bacteria</taxon>
        <taxon>Bacillati</taxon>
        <taxon>Actinomycetota</taxon>
        <taxon>Actinomycetes</taxon>
        <taxon>Pseudonocardiales</taxon>
        <taxon>Pseudonocardiaceae</taxon>
        <taxon>Thermocrispum</taxon>
    </lineage>
</organism>
<name>A0A2W4LBS7_9PSEU</name>
<keyword evidence="1" id="KW-1133">Transmembrane helix</keyword>
<evidence type="ECO:0000313" key="2">
    <source>
        <dbReference type="EMBL" id="PZM98479.1"/>
    </source>
</evidence>
<dbReference type="AlphaFoldDB" id="A0A2W4LBS7"/>
<evidence type="ECO:0000256" key="1">
    <source>
        <dbReference type="SAM" id="Phobius"/>
    </source>
</evidence>
<comment type="caution">
    <text evidence="2">The sequence shown here is derived from an EMBL/GenBank/DDBJ whole genome shotgun (WGS) entry which is preliminary data.</text>
</comment>
<keyword evidence="1" id="KW-0472">Membrane</keyword>
<keyword evidence="1" id="KW-0812">Transmembrane</keyword>
<feature type="transmembrane region" description="Helical" evidence="1">
    <location>
        <begin position="29"/>
        <end position="51"/>
    </location>
</feature>
<dbReference type="EMBL" id="QGUI01000248">
    <property type="protein sequence ID" value="PZM98479.1"/>
    <property type="molecule type" value="Genomic_DNA"/>
</dbReference>
<reference evidence="2" key="1">
    <citation type="submission" date="2018-05" db="EMBL/GenBank/DDBJ databases">
        <authorList>
            <person name="Lanie J.A."/>
            <person name="Ng W.-L."/>
            <person name="Kazmierczak K.M."/>
            <person name="Andrzejewski T.M."/>
            <person name="Davidsen T.M."/>
            <person name="Wayne K.J."/>
            <person name="Tettelin H."/>
            <person name="Glass J.I."/>
            <person name="Rusch D."/>
            <person name="Podicherti R."/>
            <person name="Tsui H.-C.T."/>
            <person name="Winkler M.E."/>
        </authorList>
    </citation>
    <scope>NUCLEOTIDE SEQUENCE</scope>
    <source>
        <strain evidence="2">ZC4RG45</strain>
    </source>
</reference>
<protein>
    <submittedName>
        <fullName evidence="2">Uncharacterized protein</fullName>
    </submittedName>
</protein>
<sequence length="163" mass="16981">MGAGALPHDALAVVGRAFGPSLLDAGWQLLLPLLVPVLVLLLVLVLALVLLLLLGPLLVLLLVLGPLVVLVALVRLGVRAGLRGILQGLLEGVVRPPLDRPGFDLGHALIDAVDGGRAFGGRLLLAVGAVAVAFVRCWGFPGGVGCFRFGCHGRFTRGVWRGW</sequence>
<gene>
    <name evidence="2" type="ORF">DIU77_07875</name>
</gene>
<accession>A0A2W4LBS7</accession>
<proteinExistence type="predicted"/>